<dbReference type="Gene3D" id="3.10.290.30">
    <property type="entry name" value="MM3350-like"/>
    <property type="match status" value="1"/>
</dbReference>
<dbReference type="SUPFAM" id="SSF159941">
    <property type="entry name" value="MM3350-like"/>
    <property type="match status" value="1"/>
</dbReference>
<keyword evidence="3" id="KW-1185">Reference proteome</keyword>
<proteinExistence type="predicted"/>
<gene>
    <name evidence="2" type="ORF">CCR94_02440</name>
</gene>
<dbReference type="PANTHER" id="PTHR41878:SF1">
    <property type="entry name" value="TNPR PROTEIN"/>
    <property type="match status" value="1"/>
</dbReference>
<dbReference type="RefSeq" id="WP_104506299.1">
    <property type="nucleotide sequence ID" value="NZ_JACIGC010000023.1"/>
</dbReference>
<evidence type="ECO:0000259" key="1">
    <source>
        <dbReference type="Pfam" id="PF07929"/>
    </source>
</evidence>
<organism evidence="2 3">
    <name type="scientific">Rhodoblastus sphagnicola</name>
    <dbReference type="NCBI Taxonomy" id="333368"/>
    <lineage>
        <taxon>Bacteria</taxon>
        <taxon>Pseudomonadati</taxon>
        <taxon>Pseudomonadota</taxon>
        <taxon>Alphaproteobacteria</taxon>
        <taxon>Hyphomicrobiales</taxon>
        <taxon>Rhodoblastaceae</taxon>
        <taxon>Rhodoblastus</taxon>
    </lineage>
</organism>
<dbReference type="Pfam" id="PF07929">
    <property type="entry name" value="PRiA4_ORF3"/>
    <property type="match status" value="1"/>
</dbReference>
<evidence type="ECO:0000313" key="3">
    <source>
        <dbReference type="Proteomes" id="UP000239089"/>
    </source>
</evidence>
<evidence type="ECO:0000313" key="2">
    <source>
        <dbReference type="EMBL" id="PPQ33279.1"/>
    </source>
</evidence>
<comment type="caution">
    <text evidence="2">The sequence shown here is derived from an EMBL/GenBank/DDBJ whole genome shotgun (WGS) entry which is preliminary data.</text>
</comment>
<dbReference type="OrthoDB" id="9816539at2"/>
<accession>A0A2S6NFC8</accession>
<sequence>MASLSHPDDFVIAADVHILEVEPRVSRALELPVDLNFAQLHEVLQAAFGWTDSHLHEFNVGGLIVGAPESSDDGWSRRQTFEATEVWLRDLEFPRDEDDSLRILYVYDFGDNWRHELVLRRIPAQAGVKYPRCVAGKRSSPPEDVGGTTGYFDFLEAWLDPAHDEHRAMRRWAGRKFDPERFDLDATNKAIRKALRLWQGDYGFRLGRP</sequence>
<name>A0A2S6NFC8_9HYPH</name>
<reference evidence="2 3" key="1">
    <citation type="journal article" date="2018" name="Arch. Microbiol.">
        <title>New insights into the metabolic potential of the phototrophic purple bacterium Rhodopila globiformis DSM 161(T) from its draft genome sequence and evidence for a vanadium-dependent nitrogenase.</title>
        <authorList>
            <person name="Imhoff J.F."/>
            <person name="Rahn T."/>
            <person name="Kunzel S."/>
            <person name="Neulinger S.C."/>
        </authorList>
    </citation>
    <scope>NUCLEOTIDE SEQUENCE [LARGE SCALE GENOMIC DNA]</scope>
    <source>
        <strain evidence="2 3">DSM 16996</strain>
    </source>
</reference>
<dbReference type="AlphaFoldDB" id="A0A2S6NFC8"/>
<feature type="domain" description="Plasmid pRiA4b Orf3-like" evidence="1">
    <location>
        <begin position="15"/>
        <end position="185"/>
    </location>
</feature>
<dbReference type="EMBL" id="NHSJ01000025">
    <property type="protein sequence ID" value="PPQ33279.1"/>
    <property type="molecule type" value="Genomic_DNA"/>
</dbReference>
<protein>
    <recommendedName>
        <fullName evidence="1">Plasmid pRiA4b Orf3-like domain-containing protein</fullName>
    </recommendedName>
</protein>
<dbReference type="InterPro" id="IPR024047">
    <property type="entry name" value="MM3350-like_sf"/>
</dbReference>
<dbReference type="InterPro" id="IPR012912">
    <property type="entry name" value="Plasmid_pRiA4b_Orf3-like"/>
</dbReference>
<dbReference type="PANTHER" id="PTHR41878">
    <property type="entry name" value="LEXA REPRESSOR-RELATED"/>
    <property type="match status" value="1"/>
</dbReference>
<dbReference type="Proteomes" id="UP000239089">
    <property type="component" value="Unassembled WGS sequence"/>
</dbReference>